<sequence>MVSSQVETLLDAFLQTARSPSSIEDLVLECGLEQWTYGDLDSISSGLALELHQQHGLRPTVAVLSENHPYTFALLLATWKLGGIFAPLDHNSPPDMIKQMAENIRPTCVLVPEDMVTAREIFSALGIRIISLPKNTTMTVLTQRYLDQSAFLSHNIYPPPAPSSLALYIHTSSASSIFNLKCVQLTHASIAKGSRSTVGWNRKTWPALDFSKLRILGWAPWSHIIGISHDIGGSVFGTGGCYVFGAAPSGYPTLLNDDPVSSAKQMDMVDRLLAAALRTQPDMMMTVPLVLEGFKKIYLAHLAANEVEKASLIKDMLLRLKGFGVGGASVNPDTFVWARDLGVRVTLNIGMTELGGKSVLFR</sequence>
<accession>A0A0C3CIL5</accession>
<name>A0A0C3CIL5_HEBCY</name>
<reference evidence="5" key="2">
    <citation type="submission" date="2015-01" db="EMBL/GenBank/DDBJ databases">
        <title>Evolutionary Origins and Diversification of the Mycorrhizal Mutualists.</title>
        <authorList>
            <consortium name="DOE Joint Genome Institute"/>
            <consortium name="Mycorrhizal Genomics Consortium"/>
            <person name="Kohler A."/>
            <person name="Kuo A."/>
            <person name="Nagy L.G."/>
            <person name="Floudas D."/>
            <person name="Copeland A."/>
            <person name="Barry K.W."/>
            <person name="Cichocki N."/>
            <person name="Veneault-Fourrey C."/>
            <person name="LaButti K."/>
            <person name="Lindquist E.A."/>
            <person name="Lipzen A."/>
            <person name="Lundell T."/>
            <person name="Morin E."/>
            <person name="Murat C."/>
            <person name="Riley R."/>
            <person name="Ohm R."/>
            <person name="Sun H."/>
            <person name="Tunlid A."/>
            <person name="Henrissat B."/>
            <person name="Grigoriev I.V."/>
            <person name="Hibbett D.S."/>
            <person name="Martin F."/>
        </authorList>
    </citation>
    <scope>NUCLEOTIDE SEQUENCE [LARGE SCALE GENOMIC DNA]</scope>
    <source>
        <strain evidence="5">h7</strain>
    </source>
</reference>
<dbReference type="Pfam" id="PF00501">
    <property type="entry name" value="AMP-binding"/>
    <property type="match status" value="1"/>
</dbReference>
<evidence type="ECO:0000259" key="3">
    <source>
        <dbReference type="Pfam" id="PF00501"/>
    </source>
</evidence>
<comment type="similarity">
    <text evidence="1">Belongs to the ATP-dependent AMP-binding enzyme family.</text>
</comment>
<evidence type="ECO:0000256" key="1">
    <source>
        <dbReference type="ARBA" id="ARBA00006432"/>
    </source>
</evidence>
<dbReference type="GO" id="GO:0006631">
    <property type="term" value="P:fatty acid metabolic process"/>
    <property type="evidence" value="ECO:0007669"/>
    <property type="project" value="TreeGrafter"/>
</dbReference>
<dbReference type="InterPro" id="IPR042099">
    <property type="entry name" value="ANL_N_sf"/>
</dbReference>
<proteinExistence type="inferred from homology"/>
<evidence type="ECO:0000313" key="5">
    <source>
        <dbReference type="Proteomes" id="UP000053424"/>
    </source>
</evidence>
<dbReference type="AlphaFoldDB" id="A0A0C3CIL5"/>
<evidence type="ECO:0000313" key="4">
    <source>
        <dbReference type="EMBL" id="KIM43994.1"/>
    </source>
</evidence>
<dbReference type="PANTHER" id="PTHR43201">
    <property type="entry name" value="ACYL-COA SYNTHETASE"/>
    <property type="match status" value="1"/>
</dbReference>
<dbReference type="GO" id="GO:0031956">
    <property type="term" value="F:medium-chain fatty acid-CoA ligase activity"/>
    <property type="evidence" value="ECO:0007669"/>
    <property type="project" value="TreeGrafter"/>
</dbReference>
<dbReference type="SUPFAM" id="SSF56801">
    <property type="entry name" value="Acetyl-CoA synthetase-like"/>
    <property type="match status" value="1"/>
</dbReference>
<dbReference type="Gene3D" id="3.40.50.12780">
    <property type="entry name" value="N-terminal domain of ligase-like"/>
    <property type="match status" value="1"/>
</dbReference>
<dbReference type="EMBL" id="KN831774">
    <property type="protein sequence ID" value="KIM43994.1"/>
    <property type="molecule type" value="Genomic_DNA"/>
</dbReference>
<dbReference type="STRING" id="686832.A0A0C3CIL5"/>
<dbReference type="PANTHER" id="PTHR43201:SF5">
    <property type="entry name" value="MEDIUM-CHAIN ACYL-COA LIGASE ACSF2, MITOCHONDRIAL"/>
    <property type="match status" value="1"/>
</dbReference>
<protein>
    <recommendedName>
        <fullName evidence="3">AMP-dependent synthetase/ligase domain-containing protein</fullName>
    </recommendedName>
</protein>
<organism evidence="4 5">
    <name type="scientific">Hebeloma cylindrosporum</name>
    <dbReference type="NCBI Taxonomy" id="76867"/>
    <lineage>
        <taxon>Eukaryota</taxon>
        <taxon>Fungi</taxon>
        <taxon>Dikarya</taxon>
        <taxon>Basidiomycota</taxon>
        <taxon>Agaricomycotina</taxon>
        <taxon>Agaricomycetes</taxon>
        <taxon>Agaricomycetidae</taxon>
        <taxon>Agaricales</taxon>
        <taxon>Agaricineae</taxon>
        <taxon>Hymenogastraceae</taxon>
        <taxon>Hebeloma</taxon>
    </lineage>
</organism>
<reference evidence="4 5" key="1">
    <citation type="submission" date="2014-04" db="EMBL/GenBank/DDBJ databases">
        <authorList>
            <consortium name="DOE Joint Genome Institute"/>
            <person name="Kuo A."/>
            <person name="Gay G."/>
            <person name="Dore J."/>
            <person name="Kohler A."/>
            <person name="Nagy L.G."/>
            <person name="Floudas D."/>
            <person name="Copeland A."/>
            <person name="Barry K.W."/>
            <person name="Cichocki N."/>
            <person name="Veneault-Fourrey C."/>
            <person name="LaButti K."/>
            <person name="Lindquist E.A."/>
            <person name="Lipzen A."/>
            <person name="Lundell T."/>
            <person name="Morin E."/>
            <person name="Murat C."/>
            <person name="Sun H."/>
            <person name="Tunlid A."/>
            <person name="Henrissat B."/>
            <person name="Grigoriev I.V."/>
            <person name="Hibbett D.S."/>
            <person name="Martin F."/>
            <person name="Nordberg H.P."/>
            <person name="Cantor M.N."/>
            <person name="Hua S.X."/>
        </authorList>
    </citation>
    <scope>NUCLEOTIDE SEQUENCE [LARGE SCALE GENOMIC DNA]</scope>
    <source>
        <strain evidence="5">h7</strain>
    </source>
</reference>
<evidence type="ECO:0000256" key="2">
    <source>
        <dbReference type="ARBA" id="ARBA00022598"/>
    </source>
</evidence>
<gene>
    <name evidence="4" type="ORF">M413DRAFT_372837</name>
</gene>
<feature type="domain" description="AMP-dependent synthetase/ligase" evidence="3">
    <location>
        <begin position="30"/>
        <end position="356"/>
    </location>
</feature>
<keyword evidence="5" id="KW-1185">Reference proteome</keyword>
<dbReference type="InterPro" id="IPR000873">
    <property type="entry name" value="AMP-dep_synth/lig_dom"/>
</dbReference>
<dbReference type="Proteomes" id="UP000053424">
    <property type="component" value="Unassembled WGS sequence"/>
</dbReference>
<dbReference type="OrthoDB" id="5334845at2759"/>
<keyword evidence="2" id="KW-0436">Ligase</keyword>
<dbReference type="HOGENOM" id="CLU_765168_0_0_1"/>